<dbReference type="EMBL" id="CP101497">
    <property type="protein sequence ID" value="UTT63692.1"/>
    <property type="molecule type" value="Genomic_DNA"/>
</dbReference>
<dbReference type="Proteomes" id="UP001060039">
    <property type="component" value="Chromosome"/>
</dbReference>
<evidence type="ECO:0000256" key="2">
    <source>
        <dbReference type="ARBA" id="ARBA00023002"/>
    </source>
</evidence>
<dbReference type="SMART" id="SM00822">
    <property type="entry name" value="PKS_KR"/>
    <property type="match status" value="1"/>
</dbReference>
<dbReference type="InterPro" id="IPR057326">
    <property type="entry name" value="KR_dom"/>
</dbReference>
<dbReference type="PRINTS" id="PR00081">
    <property type="entry name" value="GDHRDH"/>
</dbReference>
<name>A0ABY5G0M1_9MICO</name>
<accession>A0ABY5G0M1</accession>
<organism evidence="4 5">
    <name type="scientific">Microcella humidisoli</name>
    <dbReference type="NCBI Taxonomy" id="2963406"/>
    <lineage>
        <taxon>Bacteria</taxon>
        <taxon>Bacillati</taxon>
        <taxon>Actinomycetota</taxon>
        <taxon>Actinomycetes</taxon>
        <taxon>Micrococcales</taxon>
        <taxon>Microbacteriaceae</taxon>
        <taxon>Microcella</taxon>
    </lineage>
</organism>
<dbReference type="InterPro" id="IPR051122">
    <property type="entry name" value="SDR_DHRS6-like"/>
</dbReference>
<reference evidence="4" key="1">
    <citation type="submission" date="2022-07" db="EMBL/GenBank/DDBJ databases">
        <title>Taxonomic analysis of Microcella humidisoli nov. sp., isolated from riverside soil.</title>
        <authorList>
            <person name="Molina K.M."/>
            <person name="Kim S.B."/>
        </authorList>
    </citation>
    <scope>NUCLEOTIDE SEQUENCE</scope>
    <source>
        <strain evidence="4">MMS21-STM10</strain>
    </source>
</reference>
<dbReference type="Pfam" id="PF13561">
    <property type="entry name" value="adh_short_C2"/>
    <property type="match status" value="1"/>
</dbReference>
<evidence type="ECO:0000256" key="1">
    <source>
        <dbReference type="ARBA" id="ARBA00006484"/>
    </source>
</evidence>
<dbReference type="PRINTS" id="PR00080">
    <property type="entry name" value="SDRFAMILY"/>
</dbReference>
<dbReference type="PROSITE" id="PS00061">
    <property type="entry name" value="ADH_SHORT"/>
    <property type="match status" value="1"/>
</dbReference>
<dbReference type="PANTHER" id="PTHR43477">
    <property type="entry name" value="DIHYDROANTICAPSIN 7-DEHYDROGENASE"/>
    <property type="match status" value="1"/>
</dbReference>
<keyword evidence="2" id="KW-0560">Oxidoreductase</keyword>
<keyword evidence="5" id="KW-1185">Reference proteome</keyword>
<dbReference type="InterPro" id="IPR036291">
    <property type="entry name" value="NAD(P)-bd_dom_sf"/>
</dbReference>
<dbReference type="InterPro" id="IPR020904">
    <property type="entry name" value="Sc_DH/Rdtase_CS"/>
</dbReference>
<protein>
    <submittedName>
        <fullName evidence="4">SDR family oxidoreductase</fullName>
    </submittedName>
</protein>
<feature type="domain" description="Ketoreductase" evidence="3">
    <location>
        <begin position="13"/>
        <end position="191"/>
    </location>
</feature>
<dbReference type="Gene3D" id="3.40.50.720">
    <property type="entry name" value="NAD(P)-binding Rossmann-like Domain"/>
    <property type="match status" value="1"/>
</dbReference>
<dbReference type="PANTHER" id="PTHR43477:SF1">
    <property type="entry name" value="DIHYDROANTICAPSIN 7-DEHYDROGENASE"/>
    <property type="match status" value="1"/>
</dbReference>
<dbReference type="SUPFAM" id="SSF51735">
    <property type="entry name" value="NAD(P)-binding Rossmann-fold domains"/>
    <property type="match status" value="1"/>
</dbReference>
<gene>
    <name evidence="4" type="ORF">NNL39_06245</name>
</gene>
<dbReference type="RefSeq" id="WP_255160825.1">
    <property type="nucleotide sequence ID" value="NZ_CP101497.1"/>
</dbReference>
<proteinExistence type="inferred from homology"/>
<evidence type="ECO:0000313" key="4">
    <source>
        <dbReference type="EMBL" id="UTT63692.1"/>
    </source>
</evidence>
<evidence type="ECO:0000259" key="3">
    <source>
        <dbReference type="SMART" id="SM00822"/>
    </source>
</evidence>
<comment type="similarity">
    <text evidence="1">Belongs to the short-chain dehydrogenases/reductases (SDR) family.</text>
</comment>
<dbReference type="InterPro" id="IPR002347">
    <property type="entry name" value="SDR_fam"/>
</dbReference>
<evidence type="ECO:0000313" key="5">
    <source>
        <dbReference type="Proteomes" id="UP001060039"/>
    </source>
</evidence>
<sequence>MGRELNRTQGIPEVCVVTGAASGIGRACVEQLAFEARTVLAVDVVPMGQGSRPPGPNVHECIADLLDPASPGVIVAAAKAIGCPSILVHCAGITRHNDIEKLTNSDWEDVFRVNLFSAAGLIRAYVPEASGARNPSITLIGSVHAKASSGGAAAYAASKGALAAMTRSLAVELGGRGIRVNSVHPGAIDTPFLRSSARIARPNDVEGQVRDWAEAQPLGRLGTADDVAKVVRFLVSSEASFMTGAEVVVDGGLLATL</sequence>